<dbReference type="OrthoDB" id="9808669at2"/>
<dbReference type="AlphaFoldDB" id="A0A1W2G756"/>
<accession>A0A1W2G756</accession>
<proteinExistence type="inferred from homology"/>
<dbReference type="Pfam" id="PF02801">
    <property type="entry name" value="Ketoacyl-synt_C"/>
    <property type="match status" value="1"/>
</dbReference>
<evidence type="ECO:0000313" key="6">
    <source>
        <dbReference type="Proteomes" id="UP000192472"/>
    </source>
</evidence>
<evidence type="ECO:0000313" key="5">
    <source>
        <dbReference type="EMBL" id="SMD32178.1"/>
    </source>
</evidence>
<dbReference type="PROSITE" id="PS52004">
    <property type="entry name" value="KS3_2"/>
    <property type="match status" value="1"/>
</dbReference>
<reference evidence="5 6" key="1">
    <citation type="submission" date="2017-04" db="EMBL/GenBank/DDBJ databases">
        <authorList>
            <person name="Afonso C.L."/>
            <person name="Miller P.J."/>
            <person name="Scott M.A."/>
            <person name="Spackman E."/>
            <person name="Goraichik I."/>
            <person name="Dimitrov K.M."/>
            <person name="Suarez D.L."/>
            <person name="Swayne D.E."/>
        </authorList>
    </citation>
    <scope>NUCLEOTIDE SEQUENCE [LARGE SCALE GENOMIC DNA]</scope>
    <source>
        <strain evidence="5 6">DSM 26133</strain>
    </source>
</reference>
<protein>
    <submittedName>
        <fullName evidence="5">3-oxoacyl-[acyl-carrier-protein] synthase-1</fullName>
    </submittedName>
</protein>
<evidence type="ECO:0000256" key="1">
    <source>
        <dbReference type="ARBA" id="ARBA00008467"/>
    </source>
</evidence>
<evidence type="ECO:0000256" key="2">
    <source>
        <dbReference type="ARBA" id="ARBA00022679"/>
    </source>
</evidence>
<dbReference type="PANTHER" id="PTHR11712:SF320">
    <property type="entry name" value="BETA-KETOACYL SYNTHASE"/>
    <property type="match status" value="1"/>
</dbReference>
<dbReference type="EMBL" id="FWYF01000001">
    <property type="protein sequence ID" value="SMD32178.1"/>
    <property type="molecule type" value="Genomic_DNA"/>
</dbReference>
<dbReference type="SUPFAM" id="SSF53901">
    <property type="entry name" value="Thiolase-like"/>
    <property type="match status" value="2"/>
</dbReference>
<gene>
    <name evidence="5" type="ORF">SAMN04488029_0520</name>
</gene>
<dbReference type="Pfam" id="PF00109">
    <property type="entry name" value="ketoacyl-synt"/>
    <property type="match status" value="1"/>
</dbReference>
<name>A0A1W2G756_REIFA</name>
<dbReference type="GO" id="GO:0004315">
    <property type="term" value="F:3-oxoacyl-[acyl-carrier-protein] synthase activity"/>
    <property type="evidence" value="ECO:0007669"/>
    <property type="project" value="TreeGrafter"/>
</dbReference>
<keyword evidence="6" id="KW-1185">Reference proteome</keyword>
<dbReference type="SMART" id="SM00825">
    <property type="entry name" value="PKS_KS"/>
    <property type="match status" value="1"/>
</dbReference>
<dbReference type="Gene3D" id="3.40.47.10">
    <property type="match status" value="1"/>
</dbReference>
<organism evidence="5 6">
    <name type="scientific">Reichenbachiella faecimaris</name>
    <dbReference type="NCBI Taxonomy" id="692418"/>
    <lineage>
        <taxon>Bacteria</taxon>
        <taxon>Pseudomonadati</taxon>
        <taxon>Bacteroidota</taxon>
        <taxon>Cytophagia</taxon>
        <taxon>Cytophagales</taxon>
        <taxon>Reichenbachiellaceae</taxon>
        <taxon>Reichenbachiella</taxon>
    </lineage>
</organism>
<dbReference type="PANTHER" id="PTHR11712">
    <property type="entry name" value="POLYKETIDE SYNTHASE-RELATED"/>
    <property type="match status" value="1"/>
</dbReference>
<comment type="similarity">
    <text evidence="1 3">Belongs to the thiolase-like superfamily. Beta-ketoacyl-ACP synthases family.</text>
</comment>
<dbReference type="CDD" id="cd00834">
    <property type="entry name" value="KAS_I_II"/>
    <property type="match status" value="1"/>
</dbReference>
<dbReference type="Proteomes" id="UP000192472">
    <property type="component" value="Unassembled WGS sequence"/>
</dbReference>
<dbReference type="STRING" id="692418.SAMN04488029_0520"/>
<keyword evidence="2 3" id="KW-0808">Transferase</keyword>
<dbReference type="GO" id="GO:0005829">
    <property type="term" value="C:cytosol"/>
    <property type="evidence" value="ECO:0007669"/>
    <property type="project" value="TreeGrafter"/>
</dbReference>
<dbReference type="RefSeq" id="WP_084370857.1">
    <property type="nucleotide sequence ID" value="NZ_FWYF01000001.1"/>
</dbReference>
<feature type="domain" description="Ketosynthase family 3 (KS3)" evidence="4">
    <location>
        <begin position="1"/>
        <end position="387"/>
    </location>
</feature>
<dbReference type="GO" id="GO:0006633">
    <property type="term" value="P:fatty acid biosynthetic process"/>
    <property type="evidence" value="ECO:0007669"/>
    <property type="project" value="TreeGrafter"/>
</dbReference>
<dbReference type="InterPro" id="IPR020841">
    <property type="entry name" value="PKS_Beta-ketoAc_synthase_dom"/>
</dbReference>
<dbReference type="InterPro" id="IPR000794">
    <property type="entry name" value="Beta-ketoacyl_synthase"/>
</dbReference>
<sequence length="388" mass="41201">MKIFVTGMGVVSAAGFGLEENLASLQSSKTGIASCDFDQIKGICLGRVEQSTEELRHQLKLSGQWPRTAMLGLAAAKQAYAGSERVLLKTGFINGTTTGGMDLSEQYFSKGIEEQKTDGWKAIATHDLGSVTNLIAKELGTFDYVNTISTACSSAASSIMLGARLIKAGTLDRVLVGGCDALTLFTINGFKSLMIYDPDRCKPFDQNRQGLNLGEGAGYLLLESETAQKQSGKKAVAELTGWANANDAYHQTGTSAEGIGANLAMQKALTCAQLAAEEIDYLNAHGTATNNNDQSESAAIDAVFDQIDFSSLKSLTGHTLGASGGIEAIYSIMSLQQQLAWANENCTTPMENAKNRPIQKLIKKSINHVMSNSFGFGGNSTSLIFSKA</sequence>
<evidence type="ECO:0000256" key="3">
    <source>
        <dbReference type="RuleBase" id="RU003694"/>
    </source>
</evidence>
<evidence type="ECO:0000259" key="4">
    <source>
        <dbReference type="PROSITE" id="PS52004"/>
    </source>
</evidence>
<dbReference type="InterPro" id="IPR014030">
    <property type="entry name" value="Ketoacyl_synth_N"/>
</dbReference>
<dbReference type="InterPro" id="IPR016039">
    <property type="entry name" value="Thiolase-like"/>
</dbReference>
<dbReference type="InterPro" id="IPR014031">
    <property type="entry name" value="Ketoacyl_synth_C"/>
</dbReference>